<protein>
    <recommendedName>
        <fullName evidence="1">THAP9-like helix-turn-helix domain-containing protein</fullName>
    </recommendedName>
</protein>
<evidence type="ECO:0000313" key="3">
    <source>
        <dbReference type="Proteomes" id="UP000092462"/>
    </source>
</evidence>
<dbReference type="EnsemblMetazoa" id="PPAI007965-RA">
    <property type="protein sequence ID" value="PPAI007965-PA"/>
    <property type="gene ID" value="PPAI007965"/>
</dbReference>
<dbReference type="EMBL" id="AJVK01034415">
    <property type="status" value="NOT_ANNOTATED_CDS"/>
    <property type="molecule type" value="Genomic_DNA"/>
</dbReference>
<reference evidence="2" key="1">
    <citation type="submission" date="2022-08" db="UniProtKB">
        <authorList>
            <consortium name="EnsemblMetazoa"/>
        </authorList>
    </citation>
    <scope>IDENTIFICATION</scope>
    <source>
        <strain evidence="2">Israel</strain>
    </source>
</reference>
<dbReference type="AlphaFoldDB" id="A0A1B0DII0"/>
<sequence length="282" mass="32520">MQDSGIAEVQSYCNVNYSLNMDDFNDGGGFLASTINHDHNYVQRHPAEKIDSMDVDPDVEMEIPEIPSINPETSKSREFYKNLAEFEKVSVNRALTSTPNLSQSTSPTKPYLWHKKLQVLREYIKPKKRAVKRLQTKCKRQSNSLMNAKEVIKELRQKNLLNEETMEKLDTLTEFQKELLNLTLNKKRSKQISPAMKKFALNLNYYGPQGYNYVRKELGQMLPHSSTIARWYKSVDSAPGFSSEALKAIQNAQEFANHQLFVHLSFDEMSIRKQHLKEAKNG</sequence>
<keyword evidence="3" id="KW-1185">Reference proteome</keyword>
<name>A0A1B0DII0_PHLPP</name>
<dbReference type="EMBL" id="AJVK01034414">
    <property type="status" value="NOT_ANNOTATED_CDS"/>
    <property type="molecule type" value="Genomic_DNA"/>
</dbReference>
<dbReference type="InterPro" id="IPR021896">
    <property type="entry name" value="THAP9-like_HTH"/>
</dbReference>
<accession>A0A1B0DII0</accession>
<dbReference type="VEuPathDB" id="VectorBase:PPAI007965"/>
<dbReference type="Pfam" id="PF12017">
    <property type="entry name" value="Tnp_P_element"/>
    <property type="match status" value="1"/>
</dbReference>
<dbReference type="VEuPathDB" id="VectorBase:PPAPM1_012596"/>
<evidence type="ECO:0000259" key="1">
    <source>
        <dbReference type="Pfam" id="PF12017"/>
    </source>
</evidence>
<organism evidence="2 3">
    <name type="scientific">Phlebotomus papatasi</name>
    <name type="common">Sandfly</name>
    <dbReference type="NCBI Taxonomy" id="29031"/>
    <lineage>
        <taxon>Eukaryota</taxon>
        <taxon>Metazoa</taxon>
        <taxon>Ecdysozoa</taxon>
        <taxon>Arthropoda</taxon>
        <taxon>Hexapoda</taxon>
        <taxon>Insecta</taxon>
        <taxon>Pterygota</taxon>
        <taxon>Neoptera</taxon>
        <taxon>Endopterygota</taxon>
        <taxon>Diptera</taxon>
        <taxon>Nematocera</taxon>
        <taxon>Psychodoidea</taxon>
        <taxon>Psychodidae</taxon>
        <taxon>Phlebotomus</taxon>
        <taxon>Phlebotomus</taxon>
    </lineage>
</organism>
<dbReference type="Proteomes" id="UP000092462">
    <property type="component" value="Unassembled WGS sequence"/>
</dbReference>
<feature type="domain" description="THAP9-like helix-turn-helix" evidence="1">
    <location>
        <begin position="154"/>
        <end position="231"/>
    </location>
</feature>
<proteinExistence type="predicted"/>
<evidence type="ECO:0000313" key="2">
    <source>
        <dbReference type="EnsemblMetazoa" id="PPAI007965-PA"/>
    </source>
</evidence>